<evidence type="ECO:0000259" key="1">
    <source>
        <dbReference type="Pfam" id="PF07727"/>
    </source>
</evidence>
<dbReference type="EMBL" id="KQ483505">
    <property type="protein sequence ID" value="KYP48223.1"/>
    <property type="molecule type" value="Genomic_DNA"/>
</dbReference>
<evidence type="ECO:0000313" key="3">
    <source>
        <dbReference type="Proteomes" id="UP000075243"/>
    </source>
</evidence>
<dbReference type="Proteomes" id="UP000075243">
    <property type="component" value="Unassembled WGS sequence"/>
</dbReference>
<dbReference type="InterPro" id="IPR013103">
    <property type="entry name" value="RVT_2"/>
</dbReference>
<dbReference type="STRING" id="3821.A0A151S084"/>
<organism evidence="2 3">
    <name type="scientific">Cajanus cajan</name>
    <name type="common">Pigeon pea</name>
    <name type="synonym">Cajanus indicus</name>
    <dbReference type="NCBI Taxonomy" id="3821"/>
    <lineage>
        <taxon>Eukaryota</taxon>
        <taxon>Viridiplantae</taxon>
        <taxon>Streptophyta</taxon>
        <taxon>Embryophyta</taxon>
        <taxon>Tracheophyta</taxon>
        <taxon>Spermatophyta</taxon>
        <taxon>Magnoliopsida</taxon>
        <taxon>eudicotyledons</taxon>
        <taxon>Gunneridae</taxon>
        <taxon>Pentapetalae</taxon>
        <taxon>rosids</taxon>
        <taxon>fabids</taxon>
        <taxon>Fabales</taxon>
        <taxon>Fabaceae</taxon>
        <taxon>Papilionoideae</taxon>
        <taxon>50 kb inversion clade</taxon>
        <taxon>NPAAA clade</taxon>
        <taxon>indigoferoid/millettioid clade</taxon>
        <taxon>Phaseoleae</taxon>
        <taxon>Cajanus</taxon>
    </lineage>
</organism>
<feature type="non-terminal residue" evidence="2">
    <location>
        <position position="1"/>
    </location>
</feature>
<feature type="domain" description="Reverse transcriptase Ty1/copia-type" evidence="1">
    <location>
        <begin position="12"/>
        <end position="77"/>
    </location>
</feature>
<dbReference type="AlphaFoldDB" id="A0A151S084"/>
<gene>
    <name evidence="2" type="ORF">KK1_030107</name>
</gene>
<dbReference type="Gramene" id="C.cajan_28705.t">
    <property type="protein sequence ID" value="C.cajan_28705.t.cds1"/>
    <property type="gene ID" value="C.cajan_28705"/>
</dbReference>
<name>A0A151S084_CAJCA</name>
<keyword evidence="3" id="KW-1185">Reference proteome</keyword>
<sequence length="89" mass="10075">AMTDELKAMESNQTWSIVPLPTSKHSIGCKWVYKVKHKADGTTDKYKVRLLAKGYTQQAGLDFIETYSPDAKLTSVDYYCLWQLLKGGI</sequence>
<dbReference type="Pfam" id="PF07727">
    <property type="entry name" value="RVT_2"/>
    <property type="match status" value="1"/>
</dbReference>
<evidence type="ECO:0000313" key="2">
    <source>
        <dbReference type="EMBL" id="KYP48223.1"/>
    </source>
</evidence>
<accession>A0A151S084</accession>
<proteinExistence type="predicted"/>
<reference evidence="2" key="1">
    <citation type="journal article" date="2012" name="Nat. Biotechnol.">
        <title>Draft genome sequence of pigeonpea (Cajanus cajan), an orphan legume crop of resource-poor farmers.</title>
        <authorList>
            <person name="Varshney R.K."/>
            <person name="Chen W."/>
            <person name="Li Y."/>
            <person name="Bharti A.K."/>
            <person name="Saxena R.K."/>
            <person name="Schlueter J.A."/>
            <person name="Donoghue M.T."/>
            <person name="Azam S."/>
            <person name="Fan G."/>
            <person name="Whaley A.M."/>
            <person name="Farmer A.D."/>
            <person name="Sheridan J."/>
            <person name="Iwata A."/>
            <person name="Tuteja R."/>
            <person name="Penmetsa R.V."/>
            <person name="Wu W."/>
            <person name="Upadhyaya H.D."/>
            <person name="Yang S.P."/>
            <person name="Shah T."/>
            <person name="Saxena K.B."/>
            <person name="Michael T."/>
            <person name="McCombie W.R."/>
            <person name="Yang B."/>
            <person name="Zhang G."/>
            <person name="Yang H."/>
            <person name="Wang J."/>
            <person name="Spillane C."/>
            <person name="Cook D.R."/>
            <person name="May G.D."/>
            <person name="Xu X."/>
            <person name="Jackson S.A."/>
        </authorList>
    </citation>
    <scope>NUCLEOTIDE SEQUENCE [LARGE SCALE GENOMIC DNA]</scope>
</reference>
<protein>
    <recommendedName>
        <fullName evidence="1">Reverse transcriptase Ty1/copia-type domain-containing protein</fullName>
    </recommendedName>
</protein>